<feature type="domain" description="Deacetylase sirtuin-type" evidence="9">
    <location>
        <begin position="96"/>
        <end position="437"/>
    </location>
</feature>
<dbReference type="OrthoDB" id="420264at2759"/>
<keyword evidence="11" id="KW-1185">Reference proteome</keyword>
<keyword evidence="2" id="KW-0808">Transferase</keyword>
<dbReference type="AlphaFoldDB" id="A0A9N8HE21"/>
<dbReference type="EMBL" id="CAICTM010000385">
    <property type="protein sequence ID" value="CAB9509352.1"/>
    <property type="molecule type" value="Genomic_DNA"/>
</dbReference>
<keyword evidence="4" id="KW-0863">Zinc-finger</keyword>
<evidence type="ECO:0000256" key="4">
    <source>
        <dbReference type="ARBA" id="ARBA00022771"/>
    </source>
</evidence>
<dbReference type="InterPro" id="IPR026591">
    <property type="entry name" value="Sirtuin_cat_small_dom_sf"/>
</dbReference>
<dbReference type="InterPro" id="IPR000433">
    <property type="entry name" value="Znf_ZZ"/>
</dbReference>
<comment type="caution">
    <text evidence="10">The sequence shown here is derived from an EMBL/GenBank/DDBJ whole genome shotgun (WGS) entry which is preliminary data.</text>
</comment>
<evidence type="ECO:0000256" key="1">
    <source>
        <dbReference type="ARBA" id="ARBA00001947"/>
    </source>
</evidence>
<evidence type="ECO:0000256" key="8">
    <source>
        <dbReference type="SAM" id="MobiDB-lite"/>
    </source>
</evidence>
<keyword evidence="6" id="KW-0520">NAD</keyword>
<dbReference type="SUPFAM" id="SSF57850">
    <property type="entry name" value="RING/U-box"/>
    <property type="match status" value="1"/>
</dbReference>
<dbReference type="GO" id="GO:0005634">
    <property type="term" value="C:nucleus"/>
    <property type="evidence" value="ECO:0007669"/>
    <property type="project" value="TreeGrafter"/>
</dbReference>
<organism evidence="10 11">
    <name type="scientific">Seminavis robusta</name>
    <dbReference type="NCBI Taxonomy" id="568900"/>
    <lineage>
        <taxon>Eukaryota</taxon>
        <taxon>Sar</taxon>
        <taxon>Stramenopiles</taxon>
        <taxon>Ochrophyta</taxon>
        <taxon>Bacillariophyta</taxon>
        <taxon>Bacillariophyceae</taxon>
        <taxon>Bacillariophycidae</taxon>
        <taxon>Naviculales</taxon>
        <taxon>Naviculaceae</taxon>
        <taxon>Seminavis</taxon>
    </lineage>
</organism>
<dbReference type="InterPro" id="IPR043145">
    <property type="entry name" value="Znf_ZZ_sf"/>
</dbReference>
<reference evidence="10" key="1">
    <citation type="submission" date="2020-06" db="EMBL/GenBank/DDBJ databases">
        <authorList>
            <consortium name="Plant Systems Biology data submission"/>
        </authorList>
    </citation>
    <scope>NUCLEOTIDE SEQUENCE</scope>
    <source>
        <strain evidence="10">D6</strain>
    </source>
</reference>
<dbReference type="Gene3D" id="3.40.50.1220">
    <property type="entry name" value="TPP-binding domain"/>
    <property type="match status" value="1"/>
</dbReference>
<dbReference type="Gene3D" id="3.30.1600.10">
    <property type="entry name" value="SIR2/SIRT2 'Small Domain"/>
    <property type="match status" value="1"/>
</dbReference>
<feature type="compositionally biased region" description="Low complexity" evidence="8">
    <location>
        <begin position="67"/>
        <end position="77"/>
    </location>
</feature>
<dbReference type="GO" id="GO:0017136">
    <property type="term" value="F:histone deacetylase activity, NAD-dependent"/>
    <property type="evidence" value="ECO:0007669"/>
    <property type="project" value="TreeGrafter"/>
</dbReference>
<dbReference type="InterPro" id="IPR026590">
    <property type="entry name" value="Ssirtuin_cat_dom"/>
</dbReference>
<feature type="region of interest" description="Disordered" evidence="8">
    <location>
        <begin position="463"/>
        <end position="487"/>
    </location>
</feature>
<evidence type="ECO:0000256" key="2">
    <source>
        <dbReference type="ARBA" id="ARBA00022679"/>
    </source>
</evidence>
<dbReference type="InterPro" id="IPR050134">
    <property type="entry name" value="NAD-dep_sirtuin_deacylases"/>
</dbReference>
<comment type="caution">
    <text evidence="7">Lacks conserved residue(s) required for the propagation of feature annotation.</text>
</comment>
<feature type="region of interest" description="Disordered" evidence="8">
    <location>
        <begin position="1"/>
        <end position="81"/>
    </location>
</feature>
<evidence type="ECO:0000313" key="10">
    <source>
        <dbReference type="EMBL" id="CAB9509352.1"/>
    </source>
</evidence>
<name>A0A9N8HE21_9STRA</name>
<evidence type="ECO:0000256" key="5">
    <source>
        <dbReference type="ARBA" id="ARBA00022833"/>
    </source>
</evidence>
<keyword evidence="3" id="KW-0479">Metal-binding</keyword>
<dbReference type="Proteomes" id="UP001153069">
    <property type="component" value="Unassembled WGS sequence"/>
</dbReference>
<dbReference type="Pfam" id="PF02146">
    <property type="entry name" value="SIR2"/>
    <property type="match status" value="1"/>
</dbReference>
<comment type="cofactor">
    <cofactor evidence="1">
        <name>Zn(2+)</name>
        <dbReference type="ChEBI" id="CHEBI:29105"/>
    </cofactor>
</comment>
<evidence type="ECO:0000256" key="7">
    <source>
        <dbReference type="PROSITE-ProRule" id="PRU00236"/>
    </source>
</evidence>
<sequence>MTKKKADAKLSSRMHTRSKSLAASATTTSSKKDIPKAKGKRNKSPDDYSTSPIKNPTKRSCPSPSIKTAAKQAKTATSNNVNKAGPPFPLYRDVSKATVAEGIDSIVNLLRGRKNIVVLNGAGISVSCGIPDFRSRGSGLYSTLDPEDIGLSCPEELFDWEVFREDPRPFYKFARNLYFPLGSGENAQRVRPSDSHKLLAMLEQKKMLLRVYSQNIDGLEQVAGVSPKKMVYAHGSLQWASCLRCKTKVTAKEIEPAILKRTVPFCQEPVQGKGAGGAANRAASPPQLQPSRTRKRPRGDSGVKVQPFQDEGNPFTCGGVLKPGVTFFGEALNDTVRKSLESDRKKVDALIVIGTSLSVAPMSKVIGYMPANIPRILINRTIVHPKSSNSETENLGKHGSGSDDADKDFRDAYVFDAYMLGYCDDVTRLLAKRLFSADVSDMDETNKQSCEILSRVRERAALKNGDDDIDNPTATAGPDDEEDEELEAHKAEDWSFCTVPEDRVVLFPGADPSKGGYGDDGDEDDNNSDVTFREVAHCDGCTKRIEGTIHKCEECFDYDLCQKCFPKLSRTHYKGEHTFAAEPAAVVDL</sequence>
<dbReference type="PANTHER" id="PTHR11085:SF9">
    <property type="entry name" value="NAD-DEPENDENT PROTEIN DEACETYLASE SIRTUIN-1"/>
    <property type="match status" value="1"/>
</dbReference>
<dbReference type="GO" id="GO:0070403">
    <property type="term" value="F:NAD+ binding"/>
    <property type="evidence" value="ECO:0007669"/>
    <property type="project" value="InterPro"/>
</dbReference>
<keyword evidence="5" id="KW-0862">Zinc</keyword>
<evidence type="ECO:0000259" key="9">
    <source>
        <dbReference type="PROSITE" id="PS50305"/>
    </source>
</evidence>
<feature type="region of interest" description="Disordered" evidence="8">
    <location>
        <begin position="274"/>
        <end position="310"/>
    </location>
</feature>
<dbReference type="Gene3D" id="3.30.60.90">
    <property type="match status" value="1"/>
</dbReference>
<feature type="compositionally biased region" description="Basic and acidic residues" evidence="8">
    <location>
        <begin position="1"/>
        <end position="10"/>
    </location>
</feature>
<dbReference type="SUPFAM" id="SSF52467">
    <property type="entry name" value="DHS-like NAD/FAD-binding domain"/>
    <property type="match status" value="1"/>
</dbReference>
<dbReference type="InterPro" id="IPR003000">
    <property type="entry name" value="Sirtuin"/>
</dbReference>
<protein>
    <submittedName>
        <fullName evidence="10">Dependent histone deacetylase SIR2</fullName>
    </submittedName>
</protein>
<dbReference type="InterPro" id="IPR029035">
    <property type="entry name" value="DHS-like_NAD/FAD-binding_dom"/>
</dbReference>
<dbReference type="Pfam" id="PF00569">
    <property type="entry name" value="ZZ"/>
    <property type="match status" value="1"/>
</dbReference>
<evidence type="ECO:0000256" key="3">
    <source>
        <dbReference type="ARBA" id="ARBA00022723"/>
    </source>
</evidence>
<proteinExistence type="predicted"/>
<feature type="compositionally biased region" description="Low complexity" evidence="8">
    <location>
        <begin position="19"/>
        <end position="29"/>
    </location>
</feature>
<feature type="compositionally biased region" description="Polar residues" evidence="8">
    <location>
        <begin position="47"/>
        <end position="66"/>
    </location>
</feature>
<dbReference type="PANTHER" id="PTHR11085">
    <property type="entry name" value="NAD-DEPENDENT PROTEIN DEACYLASE SIRTUIN-5, MITOCHONDRIAL-RELATED"/>
    <property type="match status" value="1"/>
</dbReference>
<dbReference type="PROSITE" id="PS50305">
    <property type="entry name" value="SIRTUIN"/>
    <property type="match status" value="1"/>
</dbReference>
<dbReference type="SMART" id="SM00291">
    <property type="entry name" value="ZnF_ZZ"/>
    <property type="match status" value="1"/>
</dbReference>
<accession>A0A9N8HE21</accession>
<evidence type="ECO:0000313" key="11">
    <source>
        <dbReference type="Proteomes" id="UP001153069"/>
    </source>
</evidence>
<gene>
    <name evidence="10" type="ORF">SEMRO_386_G131910.1</name>
</gene>
<evidence type="ECO:0000256" key="6">
    <source>
        <dbReference type="ARBA" id="ARBA00023027"/>
    </source>
</evidence>
<dbReference type="GO" id="GO:0008270">
    <property type="term" value="F:zinc ion binding"/>
    <property type="evidence" value="ECO:0007669"/>
    <property type="project" value="UniProtKB-KW"/>
</dbReference>